<evidence type="ECO:0000313" key="4">
    <source>
        <dbReference type="Proteomes" id="UP000570517"/>
    </source>
</evidence>
<dbReference type="Gene3D" id="3.40.50.410">
    <property type="entry name" value="von Willebrand factor, type A domain"/>
    <property type="match status" value="1"/>
</dbReference>
<keyword evidence="1" id="KW-1133">Transmembrane helix</keyword>
<feature type="transmembrane region" description="Helical" evidence="1">
    <location>
        <begin position="6"/>
        <end position="27"/>
    </location>
</feature>
<name>A0A850PRP4_9MYCO</name>
<dbReference type="PROSITE" id="PS50234">
    <property type="entry name" value="VWFA"/>
    <property type="match status" value="1"/>
</dbReference>
<feature type="domain" description="VWFA" evidence="2">
    <location>
        <begin position="78"/>
        <end position="233"/>
    </location>
</feature>
<dbReference type="Pfam" id="PF00092">
    <property type="entry name" value="VWA"/>
    <property type="match status" value="1"/>
</dbReference>
<gene>
    <name evidence="3" type="ORF">HLY00_5204</name>
</gene>
<accession>A0A850PRP4</accession>
<dbReference type="AlphaFoldDB" id="A0A850PRP4"/>
<feature type="transmembrane region" description="Helical" evidence="1">
    <location>
        <begin position="39"/>
        <end position="58"/>
    </location>
</feature>
<protein>
    <recommendedName>
        <fullName evidence="2">VWFA domain-containing protein</fullName>
    </recommendedName>
</protein>
<organism evidence="3 4">
    <name type="scientific">Mycolicibacterium hippocampi</name>
    <dbReference type="NCBI Taxonomy" id="659824"/>
    <lineage>
        <taxon>Bacteria</taxon>
        <taxon>Bacillati</taxon>
        <taxon>Actinomycetota</taxon>
        <taxon>Actinomycetes</taxon>
        <taxon>Mycobacteriales</taxon>
        <taxon>Mycobacteriaceae</taxon>
        <taxon>Mycolicibacterium</taxon>
    </lineage>
</organism>
<dbReference type="SUPFAM" id="SSF53300">
    <property type="entry name" value="vWA-like"/>
    <property type="match status" value="1"/>
</dbReference>
<dbReference type="InterPro" id="IPR036465">
    <property type="entry name" value="vWFA_dom_sf"/>
</dbReference>
<feature type="transmembrane region" description="Helical" evidence="1">
    <location>
        <begin position="272"/>
        <end position="290"/>
    </location>
</feature>
<dbReference type="RefSeq" id="WP_178361437.1">
    <property type="nucleotide sequence ID" value="NZ_JABFYL010000048.1"/>
</dbReference>
<comment type="caution">
    <text evidence="3">The sequence shown here is derived from an EMBL/GenBank/DDBJ whole genome shotgun (WGS) entry which is preliminary data.</text>
</comment>
<keyword evidence="1" id="KW-0812">Transmembrane</keyword>
<evidence type="ECO:0000259" key="2">
    <source>
        <dbReference type="PROSITE" id="PS50234"/>
    </source>
</evidence>
<proteinExistence type="predicted"/>
<sequence>MTFDPVLPLPALGAIALALIAFRLIALRLTGGSGKGTKAVLRWGGMTLAIVLVLIAAARPGTGTVSEADEAPVTQGANVYFVVDRSADSAIADFGGAARMTGIRDDIRALIRSHPDARFAVIAFDSRPAIDWPLSSDAWSLEPVVDALNPAVGAAAGSDQANAGAASNVLRYQLIAAGQQYPRSENLVYYFGSGAAQSSTPQGTFDTDVVDGGTVFGYGAGPALNEEALRGVAEQLGVPYVQRTAGQALPQADATTGQPAVTSQSAPVRVEFYWVFTMLASLLLLLEIYLSARDLRRSRSTYRDVLS</sequence>
<dbReference type="EMBL" id="JABFYL010000048">
    <property type="protein sequence ID" value="NVN53232.1"/>
    <property type="molecule type" value="Genomic_DNA"/>
</dbReference>
<reference evidence="3 4" key="1">
    <citation type="submission" date="2020-05" db="EMBL/GenBank/DDBJ databases">
        <title>Draft genome sequence of Mycobacterium hippocampi DL, isolated from European seabass, Dicentrarchus labrax, reared in fish farms.</title>
        <authorList>
            <person name="Stathopoulou P."/>
            <person name="Asimakis E."/>
            <person name="Tzokas K."/>
            <person name="Batargias C."/>
            <person name="Tsiamis G."/>
        </authorList>
    </citation>
    <scope>NUCLEOTIDE SEQUENCE [LARGE SCALE GENOMIC DNA]</scope>
    <source>
        <strain evidence="3 4">DL</strain>
    </source>
</reference>
<evidence type="ECO:0000256" key="1">
    <source>
        <dbReference type="SAM" id="Phobius"/>
    </source>
</evidence>
<keyword evidence="1" id="KW-0472">Membrane</keyword>
<dbReference type="Proteomes" id="UP000570517">
    <property type="component" value="Unassembled WGS sequence"/>
</dbReference>
<evidence type="ECO:0000313" key="3">
    <source>
        <dbReference type="EMBL" id="NVN53232.1"/>
    </source>
</evidence>
<dbReference type="InterPro" id="IPR002035">
    <property type="entry name" value="VWF_A"/>
</dbReference>
<keyword evidence="4" id="KW-1185">Reference proteome</keyword>